<protein>
    <recommendedName>
        <fullName evidence="3">SGNH/GDSL hydrolase family protein</fullName>
    </recommendedName>
</protein>
<gene>
    <name evidence="1" type="ORF">BACCIP111883_02173</name>
</gene>
<reference evidence="1 2" key="1">
    <citation type="submission" date="2021-10" db="EMBL/GenBank/DDBJ databases">
        <authorList>
            <person name="Criscuolo A."/>
        </authorList>
    </citation>
    <scope>NUCLEOTIDE SEQUENCE [LARGE SCALE GENOMIC DNA]</scope>
    <source>
        <strain evidence="2">CIP 111883</strain>
    </source>
</reference>
<evidence type="ECO:0008006" key="3">
    <source>
        <dbReference type="Google" id="ProtNLM"/>
    </source>
</evidence>
<dbReference type="EMBL" id="CAKJTJ010000010">
    <property type="protein sequence ID" value="CAG9621400.1"/>
    <property type="molecule type" value="Genomic_DNA"/>
</dbReference>
<dbReference type="InterPro" id="IPR036514">
    <property type="entry name" value="SGNH_hydro_sf"/>
</dbReference>
<dbReference type="Proteomes" id="UP000789833">
    <property type="component" value="Unassembled WGS sequence"/>
</dbReference>
<dbReference type="Gene3D" id="3.40.50.1110">
    <property type="entry name" value="SGNH hydrolase"/>
    <property type="match status" value="1"/>
</dbReference>
<dbReference type="SUPFAM" id="SSF52266">
    <property type="entry name" value="SGNH hydrolase"/>
    <property type="match status" value="1"/>
</dbReference>
<organism evidence="1 2">
    <name type="scientific">Sutcliffiella rhizosphaerae</name>
    <dbReference type="NCBI Taxonomy" id="2880967"/>
    <lineage>
        <taxon>Bacteria</taxon>
        <taxon>Bacillati</taxon>
        <taxon>Bacillota</taxon>
        <taxon>Bacilli</taxon>
        <taxon>Bacillales</taxon>
        <taxon>Bacillaceae</taxon>
        <taxon>Sutcliffiella</taxon>
    </lineage>
</organism>
<keyword evidence="2" id="KW-1185">Reference proteome</keyword>
<accession>A0ABM8YN45</accession>
<name>A0ABM8YN45_9BACI</name>
<proteinExistence type="predicted"/>
<dbReference type="CDD" id="cd00229">
    <property type="entry name" value="SGNH_hydrolase"/>
    <property type="match status" value="1"/>
</dbReference>
<comment type="caution">
    <text evidence="1">The sequence shown here is derived from an EMBL/GenBank/DDBJ whole genome shotgun (WGS) entry which is preliminary data.</text>
</comment>
<sequence>MKKIIILVLCVLGASLIYLGKLHYDSKIAAAGKSSSEIPVEENIDLTKLTKNLSEDMNLIIQNKINNNETINILIVGSNALVASNIELSWPSLLEQKLIENYGEGIFKLQVENLKFVSTNVFIETDSIKKLLEEKQDIIIFEPLLLNDNGFVRIEDSLRNLSSIIDVILKEQHDTYLILQPANPILNAPIYEEQVNELKDYAQENSIEYFNHWEIWPVGEEVGDYLEGDFPNEQGHQLWADYFINYFISK</sequence>
<dbReference type="RefSeq" id="WP_230501294.1">
    <property type="nucleotide sequence ID" value="NZ_CAKJTJ010000010.1"/>
</dbReference>
<evidence type="ECO:0000313" key="2">
    <source>
        <dbReference type="Proteomes" id="UP000789833"/>
    </source>
</evidence>
<evidence type="ECO:0000313" key="1">
    <source>
        <dbReference type="EMBL" id="CAG9621400.1"/>
    </source>
</evidence>